<reference evidence="2 3" key="1">
    <citation type="submission" date="2024-04" db="EMBL/GenBank/DDBJ databases">
        <title>Phyllosticta paracitricarpa is synonymous to the EU quarantine fungus P. citricarpa based on phylogenomic analyses.</title>
        <authorList>
            <consortium name="Lawrence Berkeley National Laboratory"/>
            <person name="Van Ingen-Buijs V.A."/>
            <person name="Van Westerhoven A.C."/>
            <person name="Haridas S."/>
            <person name="Skiadas P."/>
            <person name="Martin F."/>
            <person name="Groenewald J.Z."/>
            <person name="Crous P.W."/>
            <person name="Seidl M.F."/>
        </authorList>
    </citation>
    <scope>NUCLEOTIDE SEQUENCE [LARGE SCALE GENOMIC DNA]</scope>
    <source>
        <strain evidence="2 3">CBS 122670</strain>
    </source>
</reference>
<proteinExistence type="predicted"/>
<accession>A0ABR1M9L6</accession>
<dbReference type="Proteomes" id="UP001365128">
    <property type="component" value="Unassembled WGS sequence"/>
</dbReference>
<feature type="compositionally biased region" description="Basic and acidic residues" evidence="1">
    <location>
        <begin position="307"/>
        <end position="316"/>
    </location>
</feature>
<gene>
    <name evidence="2" type="ORF">IWX46DRAFT_604212</name>
</gene>
<organism evidence="2 3">
    <name type="scientific">Phyllosticta citricarpa</name>
    <dbReference type="NCBI Taxonomy" id="55181"/>
    <lineage>
        <taxon>Eukaryota</taxon>
        <taxon>Fungi</taxon>
        <taxon>Dikarya</taxon>
        <taxon>Ascomycota</taxon>
        <taxon>Pezizomycotina</taxon>
        <taxon>Dothideomycetes</taxon>
        <taxon>Dothideomycetes incertae sedis</taxon>
        <taxon>Botryosphaeriales</taxon>
        <taxon>Phyllostictaceae</taxon>
        <taxon>Phyllosticta</taxon>
    </lineage>
</organism>
<feature type="compositionally biased region" description="Low complexity" evidence="1">
    <location>
        <begin position="379"/>
        <end position="392"/>
    </location>
</feature>
<protein>
    <submittedName>
        <fullName evidence="2">Uncharacterized protein</fullName>
    </submittedName>
</protein>
<evidence type="ECO:0000256" key="1">
    <source>
        <dbReference type="SAM" id="MobiDB-lite"/>
    </source>
</evidence>
<feature type="compositionally biased region" description="Low complexity" evidence="1">
    <location>
        <begin position="195"/>
        <end position="261"/>
    </location>
</feature>
<comment type="caution">
    <text evidence="2">The sequence shown here is derived from an EMBL/GenBank/DDBJ whole genome shotgun (WGS) entry which is preliminary data.</text>
</comment>
<feature type="compositionally biased region" description="Polar residues" evidence="1">
    <location>
        <begin position="418"/>
        <end position="430"/>
    </location>
</feature>
<keyword evidence="3" id="KW-1185">Reference proteome</keyword>
<feature type="compositionally biased region" description="Polar residues" evidence="1">
    <location>
        <begin position="266"/>
        <end position="276"/>
    </location>
</feature>
<evidence type="ECO:0000313" key="2">
    <source>
        <dbReference type="EMBL" id="KAK7542988.1"/>
    </source>
</evidence>
<name>A0ABR1M9L6_9PEZI</name>
<feature type="compositionally biased region" description="Low complexity" evidence="1">
    <location>
        <begin position="289"/>
        <end position="301"/>
    </location>
</feature>
<feature type="region of interest" description="Disordered" evidence="1">
    <location>
        <begin position="158"/>
        <end position="345"/>
    </location>
</feature>
<feature type="region of interest" description="Disordered" evidence="1">
    <location>
        <begin position="28"/>
        <end position="141"/>
    </location>
</feature>
<sequence>MAGRGHGFVPQTPDLFTPFCRMERRERTSYFGVPNEPVKEDSKEDAEEDAKRYYSPDFIGSALGGLSPPGTPDESPEKSEPKKQPEYLGYKTRRGTARNSTFAAGFFPEETTPTSPPSQRAGFVIGRSSPQGATPPHPAAEFSALGAYPVRPPRIRRQVAKTSSGHWDSDAVLMSQPDMTTPDATSDEPVSYMYPDSPSRSTRASTATTTSLATANTSATSNTAATTATALSDSTIKPRPSTSSISTSSTTTALRRASPATFHRPLSSNRNSTSTITAPPDPHKPHAPTPLAAPGTTANTALRRVRRESTRSEARSLPESTFTSDTTGTSGSGGTSRSGPPKPRDWFRVRMDQIMADDIGGAAAGGAANLPPPSPVPPVAATSAAAAPAAVPVGGGSGSGNGRRPPTDAPRRPPLRPTLSNDSNHSITQTHNHAHIHSNNSNGRNQPASAASSASAQFGPATTTAAGDVGSPEFVWDVPEHLPGSPLCPLSPKHRGGGRGICVYHGRRKTQRTAELML</sequence>
<feature type="compositionally biased region" description="Low complexity" evidence="1">
    <location>
        <begin position="437"/>
        <end position="456"/>
    </location>
</feature>
<feature type="compositionally biased region" description="Basic and acidic residues" evidence="1">
    <location>
        <begin position="75"/>
        <end position="85"/>
    </location>
</feature>
<dbReference type="EMBL" id="JBBPDW010000022">
    <property type="protein sequence ID" value="KAK7542988.1"/>
    <property type="molecule type" value="Genomic_DNA"/>
</dbReference>
<evidence type="ECO:0000313" key="3">
    <source>
        <dbReference type="Proteomes" id="UP001365128"/>
    </source>
</evidence>
<feature type="region of interest" description="Disordered" evidence="1">
    <location>
        <begin position="362"/>
        <end position="472"/>
    </location>
</feature>
<feature type="compositionally biased region" description="Low complexity" evidence="1">
    <location>
        <begin position="320"/>
        <end position="329"/>
    </location>
</feature>